<dbReference type="InterPro" id="IPR058545">
    <property type="entry name" value="Beta-prop_EMC1_1st"/>
</dbReference>
<evidence type="ECO:0000259" key="1">
    <source>
        <dbReference type="Pfam" id="PF25293"/>
    </source>
</evidence>
<organism evidence="2 3">
    <name type="scientific">Strongylus vulgaris</name>
    <name type="common">Blood worm</name>
    <dbReference type="NCBI Taxonomy" id="40348"/>
    <lineage>
        <taxon>Eukaryota</taxon>
        <taxon>Metazoa</taxon>
        <taxon>Ecdysozoa</taxon>
        <taxon>Nematoda</taxon>
        <taxon>Chromadorea</taxon>
        <taxon>Rhabditida</taxon>
        <taxon>Rhabditina</taxon>
        <taxon>Rhabditomorpha</taxon>
        <taxon>Strongyloidea</taxon>
        <taxon>Strongylidae</taxon>
        <taxon>Strongylus</taxon>
    </lineage>
</organism>
<dbReference type="EMBL" id="UYYB01011212">
    <property type="protein sequence ID" value="VDM69134.1"/>
    <property type="molecule type" value="Genomic_DNA"/>
</dbReference>
<dbReference type="AlphaFoldDB" id="A0A3P7IUC8"/>
<reference evidence="2 3" key="1">
    <citation type="submission" date="2018-11" db="EMBL/GenBank/DDBJ databases">
        <authorList>
            <consortium name="Pathogen Informatics"/>
        </authorList>
    </citation>
    <scope>NUCLEOTIDE SEQUENCE [LARGE SCALE GENOMIC DNA]</scope>
</reference>
<dbReference type="Gene3D" id="2.130.10.10">
    <property type="entry name" value="YVTN repeat-like/Quinoprotein amine dehydrogenase"/>
    <property type="match status" value="1"/>
</dbReference>
<dbReference type="SUPFAM" id="SSF50998">
    <property type="entry name" value="Quinoprotein alcohol dehydrogenase-like"/>
    <property type="match status" value="1"/>
</dbReference>
<evidence type="ECO:0000313" key="2">
    <source>
        <dbReference type="EMBL" id="VDM69134.1"/>
    </source>
</evidence>
<dbReference type="InterPro" id="IPR015943">
    <property type="entry name" value="WD40/YVTN_repeat-like_dom_sf"/>
</dbReference>
<name>A0A3P7IUC8_STRVU</name>
<accession>A0A3P7IUC8</accession>
<protein>
    <recommendedName>
        <fullName evidence="1">EMC1 first beta-propeller domain-containing protein</fullName>
    </recommendedName>
</protein>
<feature type="domain" description="EMC1 first beta-propeller" evidence="1">
    <location>
        <begin position="2"/>
        <end position="169"/>
    </location>
</feature>
<evidence type="ECO:0000313" key="3">
    <source>
        <dbReference type="Proteomes" id="UP000270094"/>
    </source>
</evidence>
<gene>
    <name evidence="2" type="ORF">SVUK_LOCUS4132</name>
</gene>
<proteinExistence type="predicted"/>
<keyword evidence="3" id="KW-1185">Reference proteome</keyword>
<dbReference type="Proteomes" id="UP000270094">
    <property type="component" value="Unassembled WGS sequence"/>
</dbReference>
<sequence>MMVDDKAIYTISDVGRVIRVWNKRNGALLWQKSIGEIAETSAQLSLVLTEQSLVVANSRTLFCFSKNGGIKWSVGVQDSQWSRISVLKEVVHHLSISNGVLTVRDILLSTGEAKTPKSVVIKSTSWEKCIVAQGLVICALNDSLFSVDFTSSTLDVSEKAIGENIRSISVLDERRFLVKCATSALIFAVSKNAFDKASSIRVSYLACAICNQPYAICNQHHIPVFQLRFPPRWIVS</sequence>
<dbReference type="InterPro" id="IPR011047">
    <property type="entry name" value="Quinoprotein_ADH-like_sf"/>
</dbReference>
<dbReference type="Pfam" id="PF25293">
    <property type="entry name" value="Beta-prop_EMC1_N"/>
    <property type="match status" value="1"/>
</dbReference>